<dbReference type="SUPFAM" id="SSF51338">
    <property type="entry name" value="Composite domain of metallo-dependent hydrolases"/>
    <property type="match status" value="1"/>
</dbReference>
<dbReference type="Pfam" id="PF01979">
    <property type="entry name" value="Amidohydro_1"/>
    <property type="match status" value="1"/>
</dbReference>
<accession>A0ABP9NGQ2</accession>
<dbReference type="SUPFAM" id="SSF51556">
    <property type="entry name" value="Metallo-dependent hydrolases"/>
    <property type="match status" value="1"/>
</dbReference>
<evidence type="ECO:0000256" key="1">
    <source>
        <dbReference type="SAM" id="MobiDB-lite"/>
    </source>
</evidence>
<reference evidence="4" key="1">
    <citation type="journal article" date="2019" name="Int. J. Syst. Evol. Microbiol.">
        <title>The Global Catalogue of Microorganisms (GCM) 10K type strain sequencing project: providing services to taxonomists for standard genome sequencing and annotation.</title>
        <authorList>
            <consortium name="The Broad Institute Genomics Platform"/>
            <consortium name="The Broad Institute Genome Sequencing Center for Infectious Disease"/>
            <person name="Wu L."/>
            <person name="Ma J."/>
        </authorList>
    </citation>
    <scope>NUCLEOTIDE SEQUENCE [LARGE SCALE GENOMIC DNA]</scope>
    <source>
        <strain evidence="4">JCM 18302</strain>
    </source>
</reference>
<feature type="region of interest" description="Disordered" evidence="1">
    <location>
        <begin position="1"/>
        <end position="35"/>
    </location>
</feature>
<evidence type="ECO:0000259" key="2">
    <source>
        <dbReference type="Pfam" id="PF01979"/>
    </source>
</evidence>
<comment type="caution">
    <text evidence="3">The sequence shown here is derived from an EMBL/GenBank/DDBJ whole genome shotgun (WGS) entry which is preliminary data.</text>
</comment>
<feature type="compositionally biased region" description="Basic residues" evidence="1">
    <location>
        <begin position="1"/>
        <end position="24"/>
    </location>
</feature>
<dbReference type="PANTHER" id="PTHR43135:SF3">
    <property type="entry name" value="ALPHA-D-RIBOSE 1-METHYLPHOSPHONATE 5-TRIPHOSPHATE DIPHOSPHATASE"/>
    <property type="match status" value="1"/>
</dbReference>
<dbReference type="Gene3D" id="2.30.40.10">
    <property type="entry name" value="Urease, subunit C, domain 1"/>
    <property type="match status" value="1"/>
</dbReference>
<dbReference type="InterPro" id="IPR006680">
    <property type="entry name" value="Amidohydro-rel"/>
</dbReference>
<name>A0ABP9NGQ2_9PSEU</name>
<dbReference type="Gene3D" id="3.30.110.90">
    <property type="entry name" value="Amidohydrolase"/>
    <property type="match status" value="1"/>
</dbReference>
<dbReference type="InterPro" id="IPR032466">
    <property type="entry name" value="Metal_Hydrolase"/>
</dbReference>
<organism evidence="3 4">
    <name type="scientific">Pseudonocardia adelaidensis</name>
    <dbReference type="NCBI Taxonomy" id="648754"/>
    <lineage>
        <taxon>Bacteria</taxon>
        <taxon>Bacillati</taxon>
        <taxon>Actinomycetota</taxon>
        <taxon>Actinomycetes</taxon>
        <taxon>Pseudonocardiales</taxon>
        <taxon>Pseudonocardiaceae</taxon>
        <taxon>Pseudonocardia</taxon>
    </lineage>
</organism>
<protein>
    <submittedName>
        <fullName evidence="3">Amidohydrolase family protein</fullName>
    </submittedName>
</protein>
<dbReference type="EMBL" id="BAABJO010000004">
    <property type="protein sequence ID" value="GAA5115076.1"/>
    <property type="molecule type" value="Genomic_DNA"/>
</dbReference>
<dbReference type="PANTHER" id="PTHR43135">
    <property type="entry name" value="ALPHA-D-RIBOSE 1-METHYLPHOSPHONATE 5-TRIPHOSPHATE DIPHOSPHATASE"/>
    <property type="match status" value="1"/>
</dbReference>
<dbReference type="InterPro" id="IPR057744">
    <property type="entry name" value="OTAase-like"/>
</dbReference>
<sequence>MNPLHRRACRTRQRHARIRDHRGMRAPATTEEPAVSGPFALTNATIVTGDADGTVLPERTIVVAGGGEIEQVGPAAETPVPAGYRAVDTTGRFVVPGLVNAHAHLFSDGRPLPPILLNESAQGLVSVFSRSPLGRLLFTRRTRTNVTTQLHSGVTTIRSVGDVAYEVVAVANEIDRGKYVGPRVLASGPLLAVTGGHGAPQIALTSDSPWEARRNTRRNVRHGVKAIKISATSGVTDARSIGQAGRPEMTEEEMTAICAEAHNAGLLVAAHAQGKDGILASLRAGADTIEHGAGMTSEIIDLFRENPRSLNGTSALVPTLQAALPLVKLDRKVTGISDISRANAVMILDEMLQGIRDAQDNGVAIGMGTDSALTFVPHYDAWREMDFLVRYGGLTPAQTLNAATRTNAKILGLDGVTGSIEPGKAADLVVLGSNPLDGFRALVDPQMVITRGTVIDHPSVTRYPDIDAVLDSI</sequence>
<evidence type="ECO:0000313" key="3">
    <source>
        <dbReference type="EMBL" id="GAA5115076.1"/>
    </source>
</evidence>
<dbReference type="Gene3D" id="3.40.50.10910">
    <property type="entry name" value="Amidohydrolase"/>
    <property type="match status" value="1"/>
</dbReference>
<dbReference type="CDD" id="cd01299">
    <property type="entry name" value="Met_dep_hydrolase_A"/>
    <property type="match status" value="1"/>
</dbReference>
<keyword evidence="4" id="KW-1185">Reference proteome</keyword>
<evidence type="ECO:0000313" key="4">
    <source>
        <dbReference type="Proteomes" id="UP001500804"/>
    </source>
</evidence>
<proteinExistence type="predicted"/>
<dbReference type="Proteomes" id="UP001500804">
    <property type="component" value="Unassembled WGS sequence"/>
</dbReference>
<feature type="domain" description="Amidohydrolase-related" evidence="2">
    <location>
        <begin position="93"/>
        <end position="452"/>
    </location>
</feature>
<dbReference type="Gene3D" id="1.20.58.520">
    <property type="entry name" value="Amidohydrolase"/>
    <property type="match status" value="1"/>
</dbReference>
<dbReference type="InterPro" id="IPR011059">
    <property type="entry name" value="Metal-dep_hydrolase_composite"/>
</dbReference>
<gene>
    <name evidence="3" type="ORF">GCM10023320_13280</name>
</gene>
<dbReference type="InterPro" id="IPR051781">
    <property type="entry name" value="Metallo-dep_Hydrolase"/>
</dbReference>